<reference evidence="1 2" key="1">
    <citation type="submission" date="2018-05" db="EMBL/GenBank/DDBJ databases">
        <title>Complete Genome Sequence of Methylobacterium sp. 17Sr1-43.</title>
        <authorList>
            <person name="Srinivasan S."/>
        </authorList>
    </citation>
    <scope>NUCLEOTIDE SEQUENCE [LARGE SCALE GENOMIC DNA]</scope>
    <source>
        <strain evidence="1 2">17Sr1-43</strain>
    </source>
</reference>
<evidence type="ECO:0000313" key="2">
    <source>
        <dbReference type="Proteomes" id="UP000246058"/>
    </source>
</evidence>
<gene>
    <name evidence="1" type="ORF">DK427_08335</name>
</gene>
<dbReference type="AlphaFoldDB" id="A0A2U8VYP3"/>
<protein>
    <submittedName>
        <fullName evidence="1">Uncharacterized protein</fullName>
    </submittedName>
</protein>
<dbReference type="OrthoDB" id="7870314at2"/>
<keyword evidence="2" id="KW-1185">Reference proteome</keyword>
<organism evidence="1 2">
    <name type="scientific">Methylobacterium radiodurans</name>
    <dbReference type="NCBI Taxonomy" id="2202828"/>
    <lineage>
        <taxon>Bacteria</taxon>
        <taxon>Pseudomonadati</taxon>
        <taxon>Pseudomonadota</taxon>
        <taxon>Alphaproteobacteria</taxon>
        <taxon>Hyphomicrobiales</taxon>
        <taxon>Methylobacteriaceae</taxon>
        <taxon>Methylobacterium</taxon>
    </lineage>
</organism>
<dbReference type="EMBL" id="CP029551">
    <property type="protein sequence ID" value="AWN38913.1"/>
    <property type="molecule type" value="Genomic_DNA"/>
</dbReference>
<dbReference type="Proteomes" id="UP000246058">
    <property type="component" value="Chromosome"/>
</dbReference>
<evidence type="ECO:0000313" key="1">
    <source>
        <dbReference type="EMBL" id="AWN38913.1"/>
    </source>
</evidence>
<name>A0A2U8VYP3_9HYPH</name>
<accession>A0A2U8VYP3</accession>
<dbReference type="KEGG" id="meti:DK427_08335"/>
<dbReference type="RefSeq" id="WP_109954068.1">
    <property type="nucleotide sequence ID" value="NZ_CP029551.1"/>
</dbReference>
<proteinExistence type="predicted"/>
<sequence length="140" mass="15255">MPRRLSWTAALRDLKTDRETRAEVREERLRTVAGLRGSPALALSAWRGRSGKRYVVGVQFPAVQPADLLETVVLAVVRDAAGLATILRATHGLTEAGARSWLDSVRRAGANEIHTHRLAEDNRDAAAIVVDLTERAQVAA</sequence>